<feature type="region of interest" description="Disordered" evidence="1">
    <location>
        <begin position="1"/>
        <end position="59"/>
    </location>
</feature>
<evidence type="ECO:0000256" key="1">
    <source>
        <dbReference type="SAM" id="MobiDB-lite"/>
    </source>
</evidence>
<proteinExistence type="predicted"/>
<evidence type="ECO:0000313" key="3">
    <source>
        <dbReference type="Proteomes" id="UP000630528"/>
    </source>
</evidence>
<feature type="compositionally biased region" description="Polar residues" evidence="1">
    <location>
        <begin position="14"/>
        <end position="29"/>
    </location>
</feature>
<dbReference type="RefSeq" id="WP_201171265.1">
    <property type="nucleotide sequence ID" value="NZ_JAEPWM010000004.1"/>
</dbReference>
<gene>
    <name evidence="2" type="ORF">JJB11_12450</name>
</gene>
<dbReference type="AlphaFoldDB" id="A0A934WMW2"/>
<feature type="compositionally biased region" description="Basic and acidic residues" evidence="1">
    <location>
        <begin position="1"/>
        <end position="11"/>
    </location>
</feature>
<reference evidence="2" key="1">
    <citation type="journal article" date="2012" name="J. Microbiol. Biotechnol.">
        <title>Ramlibacter ginsenosidimutans sp. nov., with ginsenoside-converting activity.</title>
        <authorList>
            <person name="Wang L."/>
            <person name="An D.S."/>
            <person name="Kim S.G."/>
            <person name="Jin F.X."/>
            <person name="Kim S.C."/>
            <person name="Lee S.T."/>
            <person name="Im W.T."/>
        </authorList>
    </citation>
    <scope>NUCLEOTIDE SEQUENCE</scope>
    <source>
        <strain evidence="2">KACC 17527</strain>
    </source>
</reference>
<protein>
    <submittedName>
        <fullName evidence="2">Uncharacterized protein</fullName>
    </submittedName>
</protein>
<organism evidence="2 3">
    <name type="scientific">Ramlibacter ginsenosidimutans</name>
    <dbReference type="NCBI Taxonomy" id="502333"/>
    <lineage>
        <taxon>Bacteria</taxon>
        <taxon>Pseudomonadati</taxon>
        <taxon>Pseudomonadota</taxon>
        <taxon>Betaproteobacteria</taxon>
        <taxon>Burkholderiales</taxon>
        <taxon>Comamonadaceae</taxon>
        <taxon>Ramlibacter</taxon>
    </lineage>
</organism>
<comment type="caution">
    <text evidence="2">The sequence shown here is derived from an EMBL/GenBank/DDBJ whole genome shotgun (WGS) entry which is preliminary data.</text>
</comment>
<sequence length="59" mass="6611">MKPQPESKPDEPTMSESEIQQGGTRSISTEDALERAVKQHPQRDEPKVDSVEQDELPPP</sequence>
<reference evidence="2" key="2">
    <citation type="submission" date="2021-01" db="EMBL/GenBank/DDBJ databases">
        <authorList>
            <person name="Kang M."/>
        </authorList>
    </citation>
    <scope>NUCLEOTIDE SEQUENCE</scope>
    <source>
        <strain evidence="2">KACC 17527</strain>
    </source>
</reference>
<keyword evidence="3" id="KW-1185">Reference proteome</keyword>
<dbReference type="EMBL" id="JAEPWM010000004">
    <property type="protein sequence ID" value="MBK6006903.1"/>
    <property type="molecule type" value="Genomic_DNA"/>
</dbReference>
<feature type="compositionally biased region" description="Basic and acidic residues" evidence="1">
    <location>
        <begin position="32"/>
        <end position="50"/>
    </location>
</feature>
<name>A0A934WMW2_9BURK</name>
<accession>A0A934WMW2</accession>
<dbReference type="Proteomes" id="UP000630528">
    <property type="component" value="Unassembled WGS sequence"/>
</dbReference>
<evidence type="ECO:0000313" key="2">
    <source>
        <dbReference type="EMBL" id="MBK6006903.1"/>
    </source>
</evidence>